<proteinExistence type="predicted"/>
<dbReference type="Proteomes" id="UP000887574">
    <property type="component" value="Unplaced"/>
</dbReference>
<protein>
    <submittedName>
        <fullName evidence="2">Uncharacterized protein</fullName>
    </submittedName>
</protein>
<evidence type="ECO:0000313" key="2">
    <source>
        <dbReference type="WBParaSite" id="jg24016.1"/>
    </source>
</evidence>
<organism evidence="1 2">
    <name type="scientific">Ditylenchus dipsaci</name>
    <dbReference type="NCBI Taxonomy" id="166011"/>
    <lineage>
        <taxon>Eukaryota</taxon>
        <taxon>Metazoa</taxon>
        <taxon>Ecdysozoa</taxon>
        <taxon>Nematoda</taxon>
        <taxon>Chromadorea</taxon>
        <taxon>Rhabditida</taxon>
        <taxon>Tylenchina</taxon>
        <taxon>Tylenchomorpha</taxon>
        <taxon>Sphaerularioidea</taxon>
        <taxon>Anguinidae</taxon>
        <taxon>Anguininae</taxon>
        <taxon>Ditylenchus</taxon>
    </lineage>
</organism>
<evidence type="ECO:0000313" key="1">
    <source>
        <dbReference type="Proteomes" id="UP000887574"/>
    </source>
</evidence>
<dbReference type="Gene3D" id="3.40.50.11500">
    <property type="match status" value="1"/>
</dbReference>
<name>A0A915DXK3_9BILA</name>
<sequence length="475" mass="54681">MEKRVNVKEQLNTYPKSKSKSNVLKQFYPNSSLVRRARLIPKRRRRHFIHQILIIGLKDRSRATDYERGCVGTSSAQMIPSVNFAYPPMGSNSRQFPPVLFYPDFTKCTIQRKEGLEAFPVVLTNEKGDRTFAYCFKFLSKNWVLEEDDEHSNKSTLESVENCKYSVLVFVSVFSQENLFYQLATDFICTIQKDSTKIYTMGKDLLALTLTTSEEAYQNSKYVIPNDDRGRKYSTGVSESIGRKEDNCDWLKCDRCFQSSASLYSQIELCYNPTPYICGILRYNLSRVKELLCPYGESQDEVTIVDVERGVVLPCLADMNTGSTFKDKEFNTRVLLNYATVIGFPKGVVGDLLSALKSCLSTKSSAKADYKIEKNVMIFYAKIFGHYKRFGQDIMTARNRKRFAAAHPCADTRLFLKWFVENGILQSFIFSQRSVSNGKNLESRFEDILKKYSPPVDKKGKRRKAKSYLWRIFTL</sequence>
<dbReference type="InterPro" id="IPR043153">
    <property type="entry name" value="DENN_C"/>
</dbReference>
<dbReference type="WBParaSite" id="jg24016.1">
    <property type="protein sequence ID" value="jg24016.1"/>
    <property type="gene ID" value="jg24016"/>
</dbReference>
<dbReference type="AlphaFoldDB" id="A0A915DXK3"/>
<keyword evidence="1" id="KW-1185">Reference proteome</keyword>
<reference evidence="2" key="1">
    <citation type="submission" date="2022-11" db="UniProtKB">
        <authorList>
            <consortium name="WormBaseParasite"/>
        </authorList>
    </citation>
    <scope>IDENTIFICATION</scope>
</reference>
<accession>A0A915DXK3</accession>